<keyword evidence="1" id="KW-0732">Signal</keyword>
<evidence type="ECO:0000313" key="3">
    <source>
        <dbReference type="Proteomes" id="UP001364156"/>
    </source>
</evidence>
<accession>A0ABZ2HQA3</accession>
<proteinExistence type="predicted"/>
<sequence>MRFFPVLVALTALCLSPWAFAQEGYPNSCDLSKPRDCFLLAKFYSEERGGFPPFPIDTERSAKLKHLAFSAAQKGCRQDRVKQCLHLILLAPDDDIGLDVEDSVALIIDALQKSEELCLTGNIEACELFDDIVKENWPTALNKRHPDLANQIKEQAKKYNFSTQRLIASNTIHESERQCLSGSRQACANYGKALIKFYRGARKHTLVMPLRR</sequence>
<organism evidence="2 3">
    <name type="scientific">Roseovarius phycicola</name>
    <dbReference type="NCBI Taxonomy" id="3080976"/>
    <lineage>
        <taxon>Bacteria</taxon>
        <taxon>Pseudomonadati</taxon>
        <taxon>Pseudomonadota</taxon>
        <taxon>Alphaproteobacteria</taxon>
        <taxon>Rhodobacterales</taxon>
        <taxon>Roseobacteraceae</taxon>
        <taxon>Roseovarius</taxon>
    </lineage>
</organism>
<protein>
    <recommendedName>
        <fullName evidence="4">Lysozyme inhibitor LprI N-terminal domain-containing protein</fullName>
    </recommendedName>
</protein>
<name>A0ABZ2HQA3_9RHOB</name>
<gene>
    <name evidence="2" type="ORF">RZ517_06450</name>
</gene>
<feature type="signal peptide" evidence="1">
    <location>
        <begin position="1"/>
        <end position="21"/>
    </location>
</feature>
<feature type="chain" id="PRO_5047196400" description="Lysozyme inhibitor LprI N-terminal domain-containing protein" evidence="1">
    <location>
        <begin position="22"/>
        <end position="212"/>
    </location>
</feature>
<keyword evidence="3" id="KW-1185">Reference proteome</keyword>
<evidence type="ECO:0000313" key="2">
    <source>
        <dbReference type="EMBL" id="WWR47808.1"/>
    </source>
</evidence>
<dbReference type="Proteomes" id="UP001364156">
    <property type="component" value="Chromosome"/>
</dbReference>
<evidence type="ECO:0008006" key="4">
    <source>
        <dbReference type="Google" id="ProtNLM"/>
    </source>
</evidence>
<evidence type="ECO:0000256" key="1">
    <source>
        <dbReference type="SAM" id="SignalP"/>
    </source>
</evidence>
<dbReference type="RefSeq" id="WP_338550644.1">
    <property type="nucleotide sequence ID" value="NZ_CP146069.1"/>
</dbReference>
<dbReference type="EMBL" id="CP146069">
    <property type="protein sequence ID" value="WWR47808.1"/>
    <property type="molecule type" value="Genomic_DNA"/>
</dbReference>
<reference evidence="2 3" key="1">
    <citation type="submission" date="2023-10" db="EMBL/GenBank/DDBJ databases">
        <title>Roseovarius strain S88 nov., isolated from a marine algae.</title>
        <authorList>
            <person name="Lee M.W."/>
            <person name="Lee J.K."/>
            <person name="Kim J.M."/>
            <person name="Choi D.G."/>
            <person name="Baek J.H."/>
            <person name="Bayburt H."/>
            <person name="Jung J.J."/>
            <person name="Han D.M."/>
            <person name="Jeon C.O."/>
        </authorList>
    </citation>
    <scope>NUCLEOTIDE SEQUENCE [LARGE SCALE GENOMIC DNA]</scope>
    <source>
        <strain evidence="2 3">S88</strain>
    </source>
</reference>